<keyword evidence="3" id="KW-0472">Membrane</keyword>
<dbReference type="PhylomeDB" id="A7SGZ4"/>
<dbReference type="SUPFAM" id="SSF47473">
    <property type="entry name" value="EF-hand"/>
    <property type="match status" value="1"/>
</dbReference>
<dbReference type="Proteomes" id="UP000001593">
    <property type="component" value="Unassembled WGS sequence"/>
</dbReference>
<dbReference type="SMART" id="SM00054">
    <property type="entry name" value="EFh"/>
    <property type="match status" value="3"/>
</dbReference>
<dbReference type="Pfam" id="PF13499">
    <property type="entry name" value="EF-hand_7"/>
    <property type="match status" value="1"/>
</dbReference>
<dbReference type="InterPro" id="IPR018247">
    <property type="entry name" value="EF_Hand_1_Ca_BS"/>
</dbReference>
<keyword evidence="6" id="KW-1185">Reference proteome</keyword>
<dbReference type="PANTHER" id="PTHR23050">
    <property type="entry name" value="CALCIUM BINDING PROTEIN"/>
    <property type="match status" value="1"/>
</dbReference>
<dbReference type="InterPro" id="IPR050145">
    <property type="entry name" value="Centrin_CML-like"/>
</dbReference>
<feature type="domain" description="EF-hand" evidence="4">
    <location>
        <begin position="187"/>
        <end position="222"/>
    </location>
</feature>
<evidence type="ECO:0000259" key="4">
    <source>
        <dbReference type="PROSITE" id="PS50222"/>
    </source>
</evidence>
<evidence type="ECO:0000256" key="3">
    <source>
        <dbReference type="SAM" id="Phobius"/>
    </source>
</evidence>
<dbReference type="InterPro" id="IPR011992">
    <property type="entry name" value="EF-hand-dom_pair"/>
</dbReference>
<dbReference type="GO" id="GO:0005509">
    <property type="term" value="F:calcium ion binding"/>
    <property type="evidence" value="ECO:0007669"/>
    <property type="project" value="InterPro"/>
</dbReference>
<sequence>MATIFDFSPKDWYEGLANYLVLATIAIMGFFVTISIILTIIRCCQRLVNQDGFDAPNTFLRNSGTRHSGFPDMDTASSWREEIEDAFLCFDSSGKGSIKMVDCLLLIRSLGYNLSEAKMLNYTRLMGYAANTKATLPEINELISLIDKEQCESFRVEMQSAYSLFDSDNKGYICLEEFKRAFGYTCATDEEIAEIMRLGDKDGDGKLEFQDFRRLMLPVDSIEQMTASAS</sequence>
<evidence type="ECO:0000313" key="5">
    <source>
        <dbReference type="EMBL" id="EDO37018.1"/>
    </source>
</evidence>
<dbReference type="eggNOG" id="KOG0027">
    <property type="taxonomic scope" value="Eukaryota"/>
</dbReference>
<dbReference type="AlphaFoldDB" id="A7SGZ4"/>
<evidence type="ECO:0000256" key="1">
    <source>
        <dbReference type="ARBA" id="ARBA00022737"/>
    </source>
</evidence>
<protein>
    <recommendedName>
        <fullName evidence="4">EF-hand domain-containing protein</fullName>
    </recommendedName>
</protein>
<name>A7SGZ4_NEMVE</name>
<evidence type="ECO:0000256" key="2">
    <source>
        <dbReference type="ARBA" id="ARBA00022837"/>
    </source>
</evidence>
<dbReference type="InParanoid" id="A7SGZ4"/>
<dbReference type="FunFam" id="1.10.238.10:FF:000001">
    <property type="entry name" value="Calmodulin 1"/>
    <property type="match status" value="1"/>
</dbReference>
<dbReference type="CDD" id="cd00051">
    <property type="entry name" value="EFh"/>
    <property type="match status" value="1"/>
</dbReference>
<keyword evidence="3" id="KW-0812">Transmembrane</keyword>
<dbReference type="Gene3D" id="1.10.238.10">
    <property type="entry name" value="EF-hand"/>
    <property type="match status" value="2"/>
</dbReference>
<organism evidence="5 6">
    <name type="scientific">Nematostella vectensis</name>
    <name type="common">Starlet sea anemone</name>
    <dbReference type="NCBI Taxonomy" id="45351"/>
    <lineage>
        <taxon>Eukaryota</taxon>
        <taxon>Metazoa</taxon>
        <taxon>Cnidaria</taxon>
        <taxon>Anthozoa</taxon>
        <taxon>Hexacorallia</taxon>
        <taxon>Actiniaria</taxon>
        <taxon>Edwardsiidae</taxon>
        <taxon>Nematostella</taxon>
    </lineage>
</organism>
<reference evidence="5 6" key="1">
    <citation type="journal article" date="2007" name="Science">
        <title>Sea anemone genome reveals ancestral eumetazoan gene repertoire and genomic organization.</title>
        <authorList>
            <person name="Putnam N.H."/>
            <person name="Srivastava M."/>
            <person name="Hellsten U."/>
            <person name="Dirks B."/>
            <person name="Chapman J."/>
            <person name="Salamov A."/>
            <person name="Terry A."/>
            <person name="Shapiro H."/>
            <person name="Lindquist E."/>
            <person name="Kapitonov V.V."/>
            <person name="Jurka J."/>
            <person name="Genikhovich G."/>
            <person name="Grigoriev I.V."/>
            <person name="Lucas S.M."/>
            <person name="Steele R.E."/>
            <person name="Finnerty J.R."/>
            <person name="Technau U."/>
            <person name="Martindale M.Q."/>
            <person name="Rokhsar D.S."/>
        </authorList>
    </citation>
    <scope>NUCLEOTIDE SEQUENCE [LARGE SCALE GENOMIC DNA]</scope>
    <source>
        <strain evidence="6">CH2 X CH6</strain>
    </source>
</reference>
<keyword evidence="2" id="KW-0106">Calcium</keyword>
<dbReference type="STRING" id="45351.A7SGZ4"/>
<feature type="transmembrane region" description="Helical" evidence="3">
    <location>
        <begin position="20"/>
        <end position="41"/>
    </location>
</feature>
<proteinExistence type="predicted"/>
<keyword evidence="3" id="KW-1133">Transmembrane helix</keyword>
<evidence type="ECO:0000313" key="6">
    <source>
        <dbReference type="Proteomes" id="UP000001593"/>
    </source>
</evidence>
<dbReference type="InterPro" id="IPR002048">
    <property type="entry name" value="EF_hand_dom"/>
</dbReference>
<dbReference type="HOGENOM" id="CLU_1206033_0_0_1"/>
<accession>A7SGZ4</accession>
<keyword evidence="1" id="KW-0677">Repeat</keyword>
<gene>
    <name evidence="5" type="ORF">NEMVEDRAFT_v1g212142</name>
</gene>
<dbReference type="PROSITE" id="PS00018">
    <property type="entry name" value="EF_HAND_1"/>
    <property type="match status" value="1"/>
</dbReference>
<dbReference type="EMBL" id="DS469656">
    <property type="protein sequence ID" value="EDO37018.1"/>
    <property type="molecule type" value="Genomic_DNA"/>
</dbReference>
<dbReference type="PROSITE" id="PS50222">
    <property type="entry name" value="EF_HAND_2"/>
    <property type="match status" value="1"/>
</dbReference>